<dbReference type="PANTHER" id="PTHR43808">
    <property type="entry name" value="ACETYLORNITHINE DEACETYLASE"/>
    <property type="match status" value="1"/>
</dbReference>
<dbReference type="InterPro" id="IPR050072">
    <property type="entry name" value="Peptidase_M20A"/>
</dbReference>
<protein>
    <submittedName>
        <fullName evidence="4">Succinyl-diaminopimelate desuccinylase</fullName>
    </submittedName>
</protein>
<accession>A0ABN2YXW5</accession>
<dbReference type="InterPro" id="IPR011650">
    <property type="entry name" value="Peptidase_M20_dimer"/>
</dbReference>
<keyword evidence="2" id="KW-0378">Hydrolase</keyword>
<evidence type="ECO:0000259" key="3">
    <source>
        <dbReference type="Pfam" id="PF07687"/>
    </source>
</evidence>
<dbReference type="PANTHER" id="PTHR43808:SF31">
    <property type="entry name" value="N-ACETYL-L-CITRULLINE DEACETYLASE"/>
    <property type="match status" value="1"/>
</dbReference>
<proteinExistence type="predicted"/>
<reference evidence="4 5" key="1">
    <citation type="journal article" date="2019" name="Int. J. Syst. Evol. Microbiol.">
        <title>The Global Catalogue of Microorganisms (GCM) 10K type strain sequencing project: providing services to taxonomists for standard genome sequencing and annotation.</title>
        <authorList>
            <consortium name="The Broad Institute Genomics Platform"/>
            <consortium name="The Broad Institute Genome Sequencing Center for Infectious Disease"/>
            <person name="Wu L."/>
            <person name="Ma J."/>
        </authorList>
    </citation>
    <scope>NUCLEOTIDE SEQUENCE [LARGE SCALE GENOMIC DNA]</scope>
    <source>
        <strain evidence="4 5">JCM 15481</strain>
    </source>
</reference>
<dbReference type="Gene3D" id="3.30.70.360">
    <property type="match status" value="1"/>
</dbReference>
<dbReference type="SUPFAM" id="SSF55031">
    <property type="entry name" value="Bacterial exopeptidase dimerisation domain"/>
    <property type="match status" value="1"/>
</dbReference>
<feature type="domain" description="Peptidase M20 dimerisation" evidence="3">
    <location>
        <begin position="187"/>
        <end position="293"/>
    </location>
</feature>
<evidence type="ECO:0000256" key="2">
    <source>
        <dbReference type="ARBA" id="ARBA00022801"/>
    </source>
</evidence>
<dbReference type="RefSeq" id="WP_344291597.1">
    <property type="nucleotide sequence ID" value="NZ_BAAAPF010000156.1"/>
</dbReference>
<sequence length="396" mass="40922">MSENLQQAAGARAASVVELAQELVRRPSRAGIDAYGPVLGVLEDWLTARALPHRRLHDAAGELVGLLAEIPGGRPGAWWTLDACVDTAPYGDETAWSFPPACGDVVDGWLLGRGSSDSKLAAAMFCHIAADLLPRAADLHGGLAVLLDVDEHTGGFGGARAYLADPHAARPAGVMIGYPGLDDVVVGGRGLWRATLAVHAPSGHSGSSKAVVGAISRAAHLVRLLDAADLPDVDGASAFPLPPKLSVTSFHGGQGFSVTPGRCDLNVDVRTTPGFDAHDAETLVRKAVAELDAELPAPKPTEVTPIAAWPPFRLTEDEEPAAALLNAAGEAGLTVRAKTAGPSNIGNLLAGEGIPATAGFGVPYEGLHGIDERAHLAELPTVYAVYQRAVLDLLEG</sequence>
<keyword evidence="1" id="KW-0479">Metal-binding</keyword>
<dbReference type="SUPFAM" id="SSF53187">
    <property type="entry name" value="Zn-dependent exopeptidases"/>
    <property type="match status" value="1"/>
</dbReference>
<dbReference type="Gene3D" id="3.40.630.10">
    <property type="entry name" value="Zn peptidases"/>
    <property type="match status" value="1"/>
</dbReference>
<name>A0ABN2YXW5_9ACTN</name>
<dbReference type="Proteomes" id="UP001500443">
    <property type="component" value="Unassembled WGS sequence"/>
</dbReference>
<dbReference type="InterPro" id="IPR002933">
    <property type="entry name" value="Peptidase_M20"/>
</dbReference>
<comment type="caution">
    <text evidence="4">The sequence shown here is derived from an EMBL/GenBank/DDBJ whole genome shotgun (WGS) entry which is preliminary data.</text>
</comment>
<gene>
    <name evidence="4" type="primary">dapE_2</name>
    <name evidence="4" type="ORF">GCM10009802_42460</name>
</gene>
<evidence type="ECO:0000256" key="1">
    <source>
        <dbReference type="ARBA" id="ARBA00022723"/>
    </source>
</evidence>
<organism evidence="4 5">
    <name type="scientific">Streptomyces synnematoformans</name>
    <dbReference type="NCBI Taxonomy" id="415721"/>
    <lineage>
        <taxon>Bacteria</taxon>
        <taxon>Bacillati</taxon>
        <taxon>Actinomycetota</taxon>
        <taxon>Actinomycetes</taxon>
        <taxon>Kitasatosporales</taxon>
        <taxon>Streptomycetaceae</taxon>
        <taxon>Streptomyces</taxon>
    </lineage>
</organism>
<dbReference type="Pfam" id="PF07687">
    <property type="entry name" value="M20_dimer"/>
    <property type="match status" value="1"/>
</dbReference>
<dbReference type="InterPro" id="IPR036264">
    <property type="entry name" value="Bact_exopeptidase_dim_dom"/>
</dbReference>
<dbReference type="EMBL" id="BAAAPF010000156">
    <property type="protein sequence ID" value="GAA2133974.1"/>
    <property type="molecule type" value="Genomic_DNA"/>
</dbReference>
<keyword evidence="5" id="KW-1185">Reference proteome</keyword>
<evidence type="ECO:0000313" key="4">
    <source>
        <dbReference type="EMBL" id="GAA2133974.1"/>
    </source>
</evidence>
<evidence type="ECO:0000313" key="5">
    <source>
        <dbReference type="Proteomes" id="UP001500443"/>
    </source>
</evidence>
<dbReference type="Pfam" id="PF01546">
    <property type="entry name" value="Peptidase_M20"/>
    <property type="match status" value="1"/>
</dbReference>